<dbReference type="RefSeq" id="WP_006968165.1">
    <property type="nucleotide sequence ID" value="NZ_APJX01000012.1"/>
</dbReference>
<dbReference type="EMBL" id="APJX01000012">
    <property type="protein sequence ID" value="EMS77727.1"/>
    <property type="molecule type" value="Genomic_DNA"/>
</dbReference>
<dbReference type="Gene3D" id="3.40.50.150">
    <property type="entry name" value="Vaccinia Virus protein VP39"/>
    <property type="match status" value="1"/>
</dbReference>
<dbReference type="InterPro" id="IPR029063">
    <property type="entry name" value="SAM-dependent_MTases_sf"/>
</dbReference>
<proteinExistence type="predicted"/>
<accession>S0G0K9</accession>
<keyword evidence="2" id="KW-1185">Reference proteome</keyword>
<dbReference type="AlphaFoldDB" id="S0G0K9"/>
<name>S0G0K9_9BACT</name>
<sequence>MQTPKRHRIQFPQASAGSLAQDEAYFYLVSPDKEKKKIRFHDYDQIYNMPGLYEQIFYDRLKCSSPTKVAQILKSALNQTDENFSELRVLDLGAGNGLMGDAFKQFGVSRLIGVDIIPEAKTATERDRPHLYDAYYISDFCNLTDDEREEYLSWSLNCLTVVAALGFGDIPTKAFIEAFNMIQSPGWVGFNIKETFLNESDDAGFSRMIRELIFSNYMDIYHLERYRHRLSIEGEPLYYYAIGARKKADIPESMITKFA</sequence>
<dbReference type="CDD" id="cd02440">
    <property type="entry name" value="AdoMet_MTases"/>
    <property type="match status" value="1"/>
</dbReference>
<organism evidence="1 2">
    <name type="scientific">Desulfotignum phosphitoxidans DSM 13687</name>
    <dbReference type="NCBI Taxonomy" id="1286635"/>
    <lineage>
        <taxon>Bacteria</taxon>
        <taxon>Pseudomonadati</taxon>
        <taxon>Thermodesulfobacteriota</taxon>
        <taxon>Desulfobacteria</taxon>
        <taxon>Desulfobacterales</taxon>
        <taxon>Desulfobacteraceae</taxon>
        <taxon>Desulfotignum</taxon>
    </lineage>
</organism>
<gene>
    <name evidence="1" type="ORF">Dpo_12c00040</name>
</gene>
<dbReference type="OrthoDB" id="465636at2"/>
<evidence type="ECO:0000313" key="1">
    <source>
        <dbReference type="EMBL" id="EMS77727.1"/>
    </source>
</evidence>
<dbReference type="SUPFAM" id="SSF53335">
    <property type="entry name" value="S-adenosyl-L-methionine-dependent methyltransferases"/>
    <property type="match status" value="1"/>
</dbReference>
<evidence type="ECO:0000313" key="2">
    <source>
        <dbReference type="Proteomes" id="UP000014216"/>
    </source>
</evidence>
<reference evidence="1 2" key="1">
    <citation type="journal article" date="2013" name="Genome Announc.">
        <title>Draft Genome Sequence of Desulfotignum phosphitoxidans DSM 13687 Strain FiPS-3.</title>
        <authorList>
            <person name="Poehlein A."/>
            <person name="Daniel R."/>
            <person name="Simeonova D.D."/>
        </authorList>
    </citation>
    <scope>NUCLEOTIDE SEQUENCE [LARGE SCALE GENOMIC DNA]</scope>
    <source>
        <strain evidence="1 2">DSM 13687</strain>
    </source>
</reference>
<protein>
    <recommendedName>
        <fullName evidence="3">Methyltransferase</fullName>
    </recommendedName>
</protein>
<dbReference type="PATRIC" id="fig|1286635.3.peg.4181"/>
<dbReference type="Proteomes" id="UP000014216">
    <property type="component" value="Unassembled WGS sequence"/>
</dbReference>
<comment type="caution">
    <text evidence="1">The sequence shown here is derived from an EMBL/GenBank/DDBJ whole genome shotgun (WGS) entry which is preliminary data.</text>
</comment>
<evidence type="ECO:0008006" key="3">
    <source>
        <dbReference type="Google" id="ProtNLM"/>
    </source>
</evidence>